<dbReference type="HOGENOM" id="CLU_2561595_0_0_1"/>
<proteinExistence type="predicted"/>
<name>A0A0D9WA29_9ORYZ</name>
<protein>
    <submittedName>
        <fullName evidence="2">Uncharacterized protein</fullName>
    </submittedName>
</protein>
<dbReference type="AlphaFoldDB" id="A0A0D9WA29"/>
<sequence length="82" mass="8294">MGMGARWRSSAGFLALEGSGECGVSVLRVGGEGKTKKEEMTPLPIVVHVEQVAILALLASSEGEGGGTLPYGPGTANGTHMP</sequence>
<dbReference type="Proteomes" id="UP000032180">
    <property type="component" value="Chromosome 4"/>
</dbReference>
<evidence type="ECO:0000313" key="3">
    <source>
        <dbReference type="Proteomes" id="UP000032180"/>
    </source>
</evidence>
<organism evidence="2 3">
    <name type="scientific">Leersia perrieri</name>
    <dbReference type="NCBI Taxonomy" id="77586"/>
    <lineage>
        <taxon>Eukaryota</taxon>
        <taxon>Viridiplantae</taxon>
        <taxon>Streptophyta</taxon>
        <taxon>Embryophyta</taxon>
        <taxon>Tracheophyta</taxon>
        <taxon>Spermatophyta</taxon>
        <taxon>Magnoliopsida</taxon>
        <taxon>Liliopsida</taxon>
        <taxon>Poales</taxon>
        <taxon>Poaceae</taxon>
        <taxon>BOP clade</taxon>
        <taxon>Oryzoideae</taxon>
        <taxon>Oryzeae</taxon>
        <taxon>Oryzinae</taxon>
        <taxon>Leersia</taxon>
    </lineage>
</organism>
<feature type="region of interest" description="Disordered" evidence="1">
    <location>
        <begin position="63"/>
        <end position="82"/>
    </location>
</feature>
<dbReference type="Gramene" id="LPERR04G22350.1">
    <property type="protein sequence ID" value="LPERR04G22350.1"/>
    <property type="gene ID" value="LPERR04G22350"/>
</dbReference>
<evidence type="ECO:0000256" key="1">
    <source>
        <dbReference type="SAM" id="MobiDB-lite"/>
    </source>
</evidence>
<keyword evidence="3" id="KW-1185">Reference proteome</keyword>
<reference evidence="2" key="3">
    <citation type="submission" date="2015-04" db="UniProtKB">
        <authorList>
            <consortium name="EnsemblPlants"/>
        </authorList>
    </citation>
    <scope>IDENTIFICATION</scope>
</reference>
<reference evidence="3" key="2">
    <citation type="submission" date="2013-12" db="EMBL/GenBank/DDBJ databases">
        <authorList>
            <person name="Yu Y."/>
            <person name="Lee S."/>
            <person name="de Baynast K."/>
            <person name="Wissotski M."/>
            <person name="Liu L."/>
            <person name="Talag J."/>
            <person name="Goicoechea J."/>
            <person name="Angelova A."/>
            <person name="Jetty R."/>
            <person name="Kudrna D."/>
            <person name="Golser W."/>
            <person name="Rivera L."/>
            <person name="Zhang J."/>
            <person name="Wing R."/>
        </authorList>
    </citation>
    <scope>NUCLEOTIDE SEQUENCE</scope>
</reference>
<dbReference type="EnsemblPlants" id="LPERR04G22350.1">
    <property type="protein sequence ID" value="LPERR04G22350.1"/>
    <property type="gene ID" value="LPERR04G22350"/>
</dbReference>
<reference evidence="2 3" key="1">
    <citation type="submission" date="2012-08" db="EMBL/GenBank/DDBJ databases">
        <title>Oryza genome evolution.</title>
        <authorList>
            <person name="Wing R.A."/>
        </authorList>
    </citation>
    <scope>NUCLEOTIDE SEQUENCE</scope>
</reference>
<accession>A0A0D9WA29</accession>
<evidence type="ECO:0000313" key="2">
    <source>
        <dbReference type="EnsemblPlants" id="LPERR04G22350.1"/>
    </source>
</evidence>